<dbReference type="SUPFAM" id="SSF49785">
    <property type="entry name" value="Galactose-binding domain-like"/>
    <property type="match status" value="1"/>
</dbReference>
<keyword evidence="4" id="KW-0808">Transferase</keyword>
<dbReference type="CDD" id="cd16917">
    <property type="entry name" value="HATPase_UhpB-NarQ-NarX-like"/>
    <property type="match status" value="1"/>
</dbReference>
<keyword evidence="5" id="KW-0547">Nucleotide-binding</keyword>
<dbReference type="Pfam" id="PF07730">
    <property type="entry name" value="HisKA_3"/>
    <property type="match status" value="1"/>
</dbReference>
<keyword evidence="8" id="KW-0902">Two-component regulatory system</keyword>
<dbReference type="PANTHER" id="PTHR24421">
    <property type="entry name" value="NITRATE/NITRITE SENSOR PROTEIN NARX-RELATED"/>
    <property type="match status" value="1"/>
</dbReference>
<proteinExistence type="predicted"/>
<evidence type="ECO:0000256" key="4">
    <source>
        <dbReference type="ARBA" id="ARBA00022679"/>
    </source>
</evidence>
<keyword evidence="9" id="KW-1133">Transmembrane helix</keyword>
<dbReference type="Gene3D" id="3.30.565.10">
    <property type="entry name" value="Histidine kinase-like ATPase, C-terminal domain"/>
    <property type="match status" value="1"/>
</dbReference>
<dbReference type="InterPro" id="IPR050482">
    <property type="entry name" value="Sensor_HK_TwoCompSys"/>
</dbReference>
<keyword evidence="6" id="KW-0418">Kinase</keyword>
<evidence type="ECO:0000313" key="11">
    <source>
        <dbReference type="EMBL" id="BCX47341.1"/>
    </source>
</evidence>
<dbReference type="SMART" id="SM00387">
    <property type="entry name" value="HATPase_c"/>
    <property type="match status" value="1"/>
</dbReference>
<sequence length="477" mass="53110">MGWSCALKALDEEESASGSASNAEAVTSAKQAWEVGPWIWSPETYDKQTCRLWRSFVIPADAEVEHARIRISVDNGYRLMLDGREIGSGSDWRSVTEYELGRQLKPGRHVVAVEGFNDNREAGMQFGLRVDLSNGEDIEVLSDTDWRIAPATVNGWESIREAPPGWGHAIEVSSDLPRSDQWLKRVPTMLVKVNVAPPVDIRFWQYGWFQALLWCAVAFAVFLCLRLMARISLHTNAQELLNRERDRIARDIHDELGARLTELALEGEVIQTELPTDSLARPRLEALCEKARAVSGAMDEVVWMVNSRRDTLRDFANYACKQTQRFLEALELRCRLDVDGDLPDVPLDLPLRRSLLLGVKEAVNNAAKYSGASELFLRIHVRGPILSVVIEDDGKGFETESADPLRNGLRNMRERMEEVGGVCRIDSRPGEGCRVEFEVPIPKAGVRGRAPARSGTLVAAVTPSALAGKPRSEGVKS</sequence>
<dbReference type="EC" id="2.7.13.3" evidence="2"/>
<dbReference type="EMBL" id="AP024702">
    <property type="protein sequence ID" value="BCX47341.1"/>
    <property type="molecule type" value="Genomic_DNA"/>
</dbReference>
<dbReference type="InterPro" id="IPR011712">
    <property type="entry name" value="Sig_transdc_His_kin_sub3_dim/P"/>
</dbReference>
<dbReference type="InterPro" id="IPR008979">
    <property type="entry name" value="Galactose-bd-like_sf"/>
</dbReference>
<evidence type="ECO:0000256" key="9">
    <source>
        <dbReference type="SAM" id="Phobius"/>
    </source>
</evidence>
<protein>
    <recommendedName>
        <fullName evidence="2">histidine kinase</fullName>
        <ecNumber evidence="2">2.7.13.3</ecNumber>
    </recommendedName>
</protein>
<evidence type="ECO:0000259" key="10">
    <source>
        <dbReference type="SMART" id="SM00387"/>
    </source>
</evidence>
<keyword evidence="9" id="KW-0472">Membrane</keyword>
<dbReference type="InterPro" id="IPR036890">
    <property type="entry name" value="HATPase_C_sf"/>
</dbReference>
<dbReference type="Gene3D" id="2.60.120.260">
    <property type="entry name" value="Galactose-binding domain-like"/>
    <property type="match status" value="1"/>
</dbReference>
<gene>
    <name evidence="11" type="ORF">HAHE_12490</name>
</gene>
<organism evidence="11 12">
    <name type="scientific">Haloferula helveola</name>
    <dbReference type="NCBI Taxonomy" id="490095"/>
    <lineage>
        <taxon>Bacteria</taxon>
        <taxon>Pseudomonadati</taxon>
        <taxon>Verrucomicrobiota</taxon>
        <taxon>Verrucomicrobiia</taxon>
        <taxon>Verrucomicrobiales</taxon>
        <taxon>Verrucomicrobiaceae</taxon>
        <taxon>Haloferula</taxon>
    </lineage>
</organism>
<evidence type="ECO:0000256" key="1">
    <source>
        <dbReference type="ARBA" id="ARBA00000085"/>
    </source>
</evidence>
<keyword evidence="7" id="KW-0067">ATP-binding</keyword>
<evidence type="ECO:0000313" key="12">
    <source>
        <dbReference type="Proteomes" id="UP001374893"/>
    </source>
</evidence>
<evidence type="ECO:0000256" key="2">
    <source>
        <dbReference type="ARBA" id="ARBA00012438"/>
    </source>
</evidence>
<evidence type="ECO:0000256" key="8">
    <source>
        <dbReference type="ARBA" id="ARBA00023012"/>
    </source>
</evidence>
<keyword evidence="3" id="KW-0597">Phosphoprotein</keyword>
<name>A0ABN6H1C8_9BACT</name>
<dbReference type="SUPFAM" id="SSF55874">
    <property type="entry name" value="ATPase domain of HSP90 chaperone/DNA topoisomerase II/histidine kinase"/>
    <property type="match status" value="1"/>
</dbReference>
<dbReference type="Proteomes" id="UP001374893">
    <property type="component" value="Chromosome"/>
</dbReference>
<evidence type="ECO:0000256" key="5">
    <source>
        <dbReference type="ARBA" id="ARBA00022741"/>
    </source>
</evidence>
<reference evidence="11 12" key="1">
    <citation type="submission" date="2021-06" db="EMBL/GenBank/DDBJ databases">
        <title>Complete genome of Haloferula helveola possessing various polysaccharide degrading enzymes.</title>
        <authorList>
            <person name="Takami H."/>
            <person name="Huang C."/>
            <person name="Hamasaki K."/>
        </authorList>
    </citation>
    <scope>NUCLEOTIDE SEQUENCE [LARGE SCALE GENOMIC DNA]</scope>
    <source>
        <strain evidence="11 12">CN-1</strain>
    </source>
</reference>
<keyword evidence="12" id="KW-1185">Reference proteome</keyword>
<evidence type="ECO:0000256" key="7">
    <source>
        <dbReference type="ARBA" id="ARBA00022840"/>
    </source>
</evidence>
<evidence type="ECO:0000256" key="6">
    <source>
        <dbReference type="ARBA" id="ARBA00022777"/>
    </source>
</evidence>
<dbReference type="Pfam" id="PF02518">
    <property type="entry name" value="HATPase_c"/>
    <property type="match status" value="1"/>
</dbReference>
<feature type="domain" description="Histidine kinase/HSP90-like ATPase" evidence="10">
    <location>
        <begin position="350"/>
        <end position="443"/>
    </location>
</feature>
<comment type="catalytic activity">
    <reaction evidence="1">
        <text>ATP + protein L-histidine = ADP + protein N-phospho-L-histidine.</text>
        <dbReference type="EC" id="2.7.13.3"/>
    </reaction>
</comment>
<dbReference type="InterPro" id="IPR003594">
    <property type="entry name" value="HATPase_dom"/>
</dbReference>
<accession>A0ABN6H1C8</accession>
<keyword evidence="9" id="KW-0812">Transmembrane</keyword>
<dbReference type="PANTHER" id="PTHR24421:SF10">
    <property type="entry name" value="NITRATE_NITRITE SENSOR PROTEIN NARQ"/>
    <property type="match status" value="1"/>
</dbReference>
<dbReference type="Gene3D" id="1.20.5.1930">
    <property type="match status" value="1"/>
</dbReference>
<feature type="transmembrane region" description="Helical" evidence="9">
    <location>
        <begin position="203"/>
        <end position="225"/>
    </location>
</feature>
<evidence type="ECO:0000256" key="3">
    <source>
        <dbReference type="ARBA" id="ARBA00022553"/>
    </source>
</evidence>